<dbReference type="PANTHER" id="PTHR35789">
    <property type="entry name" value="SPORE GERMINATION PROTEIN B3"/>
    <property type="match status" value="1"/>
</dbReference>
<comment type="subcellular location">
    <subcellularLocation>
        <location evidence="1">Membrane</location>
        <topology evidence="1">Lipid-anchor</topology>
    </subcellularLocation>
</comment>
<evidence type="ECO:0000256" key="6">
    <source>
        <dbReference type="ARBA" id="ARBA00023139"/>
    </source>
</evidence>
<comment type="caution">
    <text evidence="10">The sequence shown here is derived from an EMBL/GenBank/DDBJ whole genome shotgun (WGS) entry which is preliminary data.</text>
</comment>
<proteinExistence type="inferred from homology"/>
<evidence type="ECO:0000256" key="2">
    <source>
        <dbReference type="ARBA" id="ARBA00007886"/>
    </source>
</evidence>
<keyword evidence="4" id="KW-0732">Signal</keyword>
<evidence type="ECO:0000313" key="10">
    <source>
        <dbReference type="EMBL" id="MDU0202642.1"/>
    </source>
</evidence>
<dbReference type="RefSeq" id="WP_315952845.1">
    <property type="nucleotide sequence ID" value="NZ_JAWCUD010000005.1"/>
</dbReference>
<feature type="domain" description="Spore germination GerAC-like C-terminal" evidence="8">
    <location>
        <begin position="224"/>
        <end position="386"/>
    </location>
</feature>
<evidence type="ECO:0000259" key="8">
    <source>
        <dbReference type="Pfam" id="PF05504"/>
    </source>
</evidence>
<accession>A0ABU3REF2</accession>
<dbReference type="Pfam" id="PF25198">
    <property type="entry name" value="Spore_GerAC_N"/>
    <property type="match status" value="1"/>
</dbReference>
<protein>
    <submittedName>
        <fullName evidence="10">Ger(X)C family spore germination protein</fullName>
    </submittedName>
</protein>
<evidence type="ECO:0000313" key="11">
    <source>
        <dbReference type="Proteomes" id="UP001260980"/>
    </source>
</evidence>
<feature type="domain" description="Spore germination protein N-terminal" evidence="9">
    <location>
        <begin position="23"/>
        <end position="196"/>
    </location>
</feature>
<dbReference type="InterPro" id="IPR008844">
    <property type="entry name" value="Spore_GerAC-like"/>
</dbReference>
<keyword evidence="5" id="KW-0472">Membrane</keyword>
<evidence type="ECO:0000259" key="9">
    <source>
        <dbReference type="Pfam" id="PF25198"/>
    </source>
</evidence>
<reference evidence="10 11" key="1">
    <citation type="submission" date="2023-10" db="EMBL/GenBank/DDBJ databases">
        <title>Paenibacillus strain PFR10 Genome sequencing and assembly.</title>
        <authorList>
            <person name="Kim I."/>
        </authorList>
    </citation>
    <scope>NUCLEOTIDE SEQUENCE [LARGE SCALE GENOMIC DNA]</scope>
    <source>
        <strain evidence="10 11">PFR10</strain>
    </source>
</reference>
<dbReference type="PANTHER" id="PTHR35789:SF1">
    <property type="entry name" value="SPORE GERMINATION PROTEIN B3"/>
    <property type="match status" value="1"/>
</dbReference>
<evidence type="ECO:0000256" key="1">
    <source>
        <dbReference type="ARBA" id="ARBA00004635"/>
    </source>
</evidence>
<dbReference type="NCBIfam" id="TIGR02887">
    <property type="entry name" value="spore_ger_x_C"/>
    <property type="match status" value="1"/>
</dbReference>
<keyword evidence="6" id="KW-0564">Palmitate</keyword>
<dbReference type="EMBL" id="JAWCUD010000005">
    <property type="protein sequence ID" value="MDU0202642.1"/>
    <property type="molecule type" value="Genomic_DNA"/>
</dbReference>
<evidence type="ECO:0000256" key="4">
    <source>
        <dbReference type="ARBA" id="ARBA00022729"/>
    </source>
</evidence>
<dbReference type="Pfam" id="PF05504">
    <property type="entry name" value="Spore_GerAC"/>
    <property type="match status" value="1"/>
</dbReference>
<dbReference type="PROSITE" id="PS51257">
    <property type="entry name" value="PROKAR_LIPOPROTEIN"/>
    <property type="match status" value="1"/>
</dbReference>
<dbReference type="InterPro" id="IPR057336">
    <property type="entry name" value="GerAC_N"/>
</dbReference>
<keyword evidence="7" id="KW-0449">Lipoprotein</keyword>
<dbReference type="InterPro" id="IPR046953">
    <property type="entry name" value="Spore_GerAC-like_C"/>
</dbReference>
<dbReference type="Gene3D" id="3.30.300.210">
    <property type="entry name" value="Nutrient germinant receptor protein C, domain 3"/>
    <property type="match status" value="1"/>
</dbReference>
<keyword evidence="11" id="KW-1185">Reference proteome</keyword>
<sequence length="402" mass="44755">MCKKIRVTLLIILLLSITTGCWNRQELNQLSFVMALGIDKHDNQIELSAQVANVGEIGMDSSSERGTSVTNFHVVSPTLYEALRKMTSHAPRELYLSHLRMLVIGEELAREGVRDVLDFFMRNEQMRPDYFVAIAKDVQAKEILSTLTPTEKIPANKLYSSLKTSQNLWAPTIAVHVDEFVANLVALGKEPVLTGLKSNGELAVLNKNNKLKMTDAPVGLVFTQLGVFRGDRLVGWLNEQESKGYNYISGNVKSTVGNVLLPDGGEAAIHILRTKSKVTASMKEGKPVFTVKLQLEGDIGEVEGSIDLTKSESIYLLEQVMEKKLKESLQVAVSKAQKLEADIFGFGEILHRSDPGSWKQMKSDWPSYFVKSEVIVQVDAKLRRTGKVSSSFIEELKKKTKE</sequence>
<dbReference type="InterPro" id="IPR038501">
    <property type="entry name" value="Spore_GerAC_C_sf"/>
</dbReference>
<gene>
    <name evidence="10" type="ORF">RQP52_16275</name>
</gene>
<dbReference type="Gene3D" id="6.20.190.10">
    <property type="entry name" value="Nutrient germinant receptor protein C, domain 1"/>
    <property type="match status" value="1"/>
</dbReference>
<dbReference type="Proteomes" id="UP001260980">
    <property type="component" value="Unassembled WGS sequence"/>
</dbReference>
<comment type="similarity">
    <text evidence="2">Belongs to the GerABKC lipoprotein family.</text>
</comment>
<organism evidence="10 11">
    <name type="scientific">Paenibacillus violae</name>
    <dbReference type="NCBI Taxonomy" id="3077234"/>
    <lineage>
        <taxon>Bacteria</taxon>
        <taxon>Bacillati</taxon>
        <taxon>Bacillota</taxon>
        <taxon>Bacilli</taxon>
        <taxon>Bacillales</taxon>
        <taxon>Paenibacillaceae</taxon>
        <taxon>Paenibacillus</taxon>
    </lineage>
</organism>
<evidence type="ECO:0000256" key="3">
    <source>
        <dbReference type="ARBA" id="ARBA00022544"/>
    </source>
</evidence>
<evidence type="ECO:0000256" key="7">
    <source>
        <dbReference type="ARBA" id="ARBA00023288"/>
    </source>
</evidence>
<keyword evidence="3" id="KW-0309">Germination</keyword>
<evidence type="ECO:0000256" key="5">
    <source>
        <dbReference type="ARBA" id="ARBA00023136"/>
    </source>
</evidence>
<name>A0ABU3REF2_9BACL</name>